<sequence length="180" mass="19888">MGEESKEDGPPPPLMVLGIYLGLGAALSFGIGRTPGTFAVADSSWTIFVVCLFFVWYSVYDVMTIGKVRADTKCFDAKKLDDIPEELHLALRAQGNQVEQMPHFVTSTLLFSVFVNAKAAALIAATWVTLRAMYAHTYRASVGTTFRDKRLGRFTIPCYFMLNAMAMATAIHMLRFSLTA</sequence>
<name>A0AAD7UI68_9STRA</name>
<feature type="transmembrane region" description="Helical" evidence="5">
    <location>
        <begin position="109"/>
        <end position="130"/>
    </location>
</feature>
<comment type="caution">
    <text evidence="6">The sequence shown here is derived from an EMBL/GenBank/DDBJ whole genome shotgun (WGS) entry which is preliminary data.</text>
</comment>
<reference evidence="6" key="1">
    <citation type="submission" date="2023-01" db="EMBL/GenBank/DDBJ databases">
        <title>Metagenome sequencing of chrysophaentin producing Chrysophaeum taylorii.</title>
        <authorList>
            <person name="Davison J."/>
            <person name="Bewley C."/>
        </authorList>
    </citation>
    <scope>NUCLEOTIDE SEQUENCE</scope>
    <source>
        <strain evidence="6">NIES-1699</strain>
    </source>
</reference>
<dbReference type="AlphaFoldDB" id="A0AAD7UI68"/>
<organism evidence="6 7">
    <name type="scientific">Chrysophaeum taylorii</name>
    <dbReference type="NCBI Taxonomy" id="2483200"/>
    <lineage>
        <taxon>Eukaryota</taxon>
        <taxon>Sar</taxon>
        <taxon>Stramenopiles</taxon>
        <taxon>Ochrophyta</taxon>
        <taxon>Pelagophyceae</taxon>
        <taxon>Pelagomonadales</taxon>
        <taxon>Pelagomonadaceae</taxon>
        <taxon>Chrysophaeum</taxon>
    </lineage>
</organism>
<evidence type="ECO:0008006" key="8">
    <source>
        <dbReference type="Google" id="ProtNLM"/>
    </source>
</evidence>
<evidence type="ECO:0000256" key="2">
    <source>
        <dbReference type="ARBA" id="ARBA00022692"/>
    </source>
</evidence>
<keyword evidence="4 5" id="KW-0472">Membrane</keyword>
<evidence type="ECO:0000256" key="3">
    <source>
        <dbReference type="ARBA" id="ARBA00022989"/>
    </source>
</evidence>
<dbReference type="EMBL" id="JAQMWT010000317">
    <property type="protein sequence ID" value="KAJ8605123.1"/>
    <property type="molecule type" value="Genomic_DNA"/>
</dbReference>
<feature type="transmembrane region" description="Helical" evidence="5">
    <location>
        <begin position="12"/>
        <end position="31"/>
    </location>
</feature>
<accession>A0AAD7UI68</accession>
<proteinExistence type="predicted"/>
<comment type="subcellular location">
    <subcellularLocation>
        <location evidence="1">Membrane</location>
    </subcellularLocation>
</comment>
<dbReference type="Gene3D" id="1.20.120.550">
    <property type="entry name" value="Membrane associated eicosanoid/glutathione metabolism-like domain"/>
    <property type="match status" value="1"/>
</dbReference>
<evidence type="ECO:0000256" key="5">
    <source>
        <dbReference type="SAM" id="Phobius"/>
    </source>
</evidence>
<keyword evidence="3 5" id="KW-1133">Transmembrane helix</keyword>
<evidence type="ECO:0000313" key="7">
    <source>
        <dbReference type="Proteomes" id="UP001230188"/>
    </source>
</evidence>
<dbReference type="GO" id="GO:0016020">
    <property type="term" value="C:membrane"/>
    <property type="evidence" value="ECO:0007669"/>
    <property type="project" value="UniProtKB-SubCell"/>
</dbReference>
<keyword evidence="7" id="KW-1185">Reference proteome</keyword>
<dbReference type="Pfam" id="PF01124">
    <property type="entry name" value="MAPEG"/>
    <property type="match status" value="1"/>
</dbReference>
<feature type="transmembrane region" description="Helical" evidence="5">
    <location>
        <begin position="151"/>
        <end position="174"/>
    </location>
</feature>
<dbReference type="Proteomes" id="UP001230188">
    <property type="component" value="Unassembled WGS sequence"/>
</dbReference>
<evidence type="ECO:0000313" key="6">
    <source>
        <dbReference type="EMBL" id="KAJ8605123.1"/>
    </source>
</evidence>
<protein>
    <recommendedName>
        <fullName evidence="8">MAPEG family protein</fullName>
    </recommendedName>
</protein>
<dbReference type="InterPro" id="IPR001129">
    <property type="entry name" value="Membr-assoc_MAPEG"/>
</dbReference>
<feature type="transmembrane region" description="Helical" evidence="5">
    <location>
        <begin position="38"/>
        <end position="59"/>
    </location>
</feature>
<dbReference type="SUPFAM" id="SSF161084">
    <property type="entry name" value="MAPEG domain-like"/>
    <property type="match status" value="1"/>
</dbReference>
<dbReference type="InterPro" id="IPR023352">
    <property type="entry name" value="MAPEG-like_dom_sf"/>
</dbReference>
<gene>
    <name evidence="6" type="ORF">CTAYLR_000439</name>
</gene>
<evidence type="ECO:0000256" key="4">
    <source>
        <dbReference type="ARBA" id="ARBA00023136"/>
    </source>
</evidence>
<evidence type="ECO:0000256" key="1">
    <source>
        <dbReference type="ARBA" id="ARBA00004370"/>
    </source>
</evidence>
<keyword evidence="2 5" id="KW-0812">Transmembrane</keyword>